<dbReference type="PANTHER" id="PTHR33308:SF9">
    <property type="entry name" value="PEPTIDOGLYCAN HYDROLASE FLGJ"/>
    <property type="match status" value="1"/>
</dbReference>
<dbReference type="AlphaFoldDB" id="A0A2W3Z8H0"/>
<evidence type="ECO:0000256" key="1">
    <source>
        <dbReference type="ARBA" id="ARBA00010266"/>
    </source>
</evidence>
<dbReference type="Pfam" id="PF01832">
    <property type="entry name" value="Glucosaminidase"/>
    <property type="match status" value="1"/>
</dbReference>
<evidence type="ECO:0000256" key="3">
    <source>
        <dbReference type="SAM" id="MobiDB-lite"/>
    </source>
</evidence>
<dbReference type="STRING" id="1077675.BCR22_00865"/>
<dbReference type="SMART" id="SM00047">
    <property type="entry name" value="LYZ2"/>
    <property type="match status" value="1"/>
</dbReference>
<feature type="domain" description="Mannosyl-glycoprotein endo-beta-N-acetylglucosamidase-like" evidence="5">
    <location>
        <begin position="100"/>
        <end position="260"/>
    </location>
</feature>
<feature type="transmembrane region" description="Helical" evidence="4">
    <location>
        <begin position="12"/>
        <end position="32"/>
    </location>
</feature>
<keyword evidence="7" id="KW-1185">Reference proteome</keyword>
<evidence type="ECO:0000259" key="5">
    <source>
        <dbReference type="SMART" id="SM00047"/>
    </source>
</evidence>
<organism evidence="6 7">
    <name type="scientific">Enterococcus plantarum</name>
    <dbReference type="NCBI Taxonomy" id="1077675"/>
    <lineage>
        <taxon>Bacteria</taxon>
        <taxon>Bacillati</taxon>
        <taxon>Bacillota</taxon>
        <taxon>Bacilli</taxon>
        <taxon>Lactobacillales</taxon>
        <taxon>Enterococcaceae</taxon>
        <taxon>Enterococcus</taxon>
    </lineage>
</organism>
<keyword evidence="4" id="KW-1133">Transmembrane helix</keyword>
<dbReference type="PANTHER" id="PTHR33308">
    <property type="entry name" value="PEPTIDOGLYCAN HYDROLASE FLGJ"/>
    <property type="match status" value="1"/>
</dbReference>
<dbReference type="GO" id="GO:0004040">
    <property type="term" value="F:amidase activity"/>
    <property type="evidence" value="ECO:0007669"/>
    <property type="project" value="InterPro"/>
</dbReference>
<dbReference type="Gene3D" id="4.10.80.30">
    <property type="entry name" value="DNA polymerase, domain 6"/>
    <property type="match status" value="1"/>
</dbReference>
<evidence type="ECO:0000313" key="7">
    <source>
        <dbReference type="Proteomes" id="UP000249828"/>
    </source>
</evidence>
<evidence type="ECO:0000313" key="6">
    <source>
        <dbReference type="EMBL" id="PZL76228.1"/>
    </source>
</evidence>
<dbReference type="InterPro" id="IPR051056">
    <property type="entry name" value="Glycosyl_Hydrolase_73"/>
</dbReference>
<accession>A0A2W3Z8H0</accession>
<comment type="similarity">
    <text evidence="1">Belongs to the glycosyl hydrolase 73 family.</text>
</comment>
<sequence length="335" mass="38491">MIKKEIIYMKEKILVSIVIELMISLMISPVLAKAESLIDFERREESSEDKVERNSSEINQKQEALQPREDAQTISESANDLSENSEEEQNRSVPILQEMMIIKNQTTENFIEEVRELARKIACDYDLYASVMIAQAILESASGSSTLATAPNYNLFGIKGDYNGMTVVMKTQEEDGEGALYTINSEFRKYSSLKECLEDYACLLKNGLVGNPEFYKGAWKSETMNYQEATAFLTGRYATDSQYAEKLDQLIFIYELSAYDEFQENNTIQPENLSNRNVKETMATVKKIKNVRRLVTNKSKKKRIRDFVENVTSYIDKIYTISEKIGKRILIFENK</sequence>
<feature type="compositionally biased region" description="Basic and acidic residues" evidence="3">
    <location>
        <begin position="42"/>
        <end position="55"/>
    </location>
</feature>
<name>A0A2W3Z8H0_9ENTE</name>
<dbReference type="EMBL" id="PIEU01000035">
    <property type="protein sequence ID" value="PZL76228.1"/>
    <property type="molecule type" value="Genomic_DNA"/>
</dbReference>
<keyword evidence="4" id="KW-0812">Transmembrane</keyword>
<evidence type="ECO:0000256" key="2">
    <source>
        <dbReference type="ARBA" id="ARBA00022801"/>
    </source>
</evidence>
<reference evidence="6 7" key="1">
    <citation type="submission" date="2017-11" db="EMBL/GenBank/DDBJ databases">
        <title>Draft genome sequence of Enterococcus plantarum TRW2 strain isolated from lettuce.</title>
        <authorList>
            <person name="Kim E.B."/>
            <person name="Marco M.L."/>
            <person name="Williams T.R."/>
            <person name="You I.H."/>
        </authorList>
    </citation>
    <scope>NUCLEOTIDE SEQUENCE [LARGE SCALE GENOMIC DNA]</scope>
    <source>
        <strain evidence="6 7">TRW2</strain>
    </source>
</reference>
<protein>
    <recommendedName>
        <fullName evidence="5">Mannosyl-glycoprotein endo-beta-N-acetylglucosamidase-like domain-containing protein</fullName>
    </recommendedName>
</protein>
<dbReference type="Proteomes" id="UP000249828">
    <property type="component" value="Unassembled WGS sequence"/>
</dbReference>
<comment type="caution">
    <text evidence="6">The sequence shown here is derived from an EMBL/GenBank/DDBJ whole genome shotgun (WGS) entry which is preliminary data.</text>
</comment>
<gene>
    <name evidence="6" type="ORF">CI088_03565</name>
</gene>
<proteinExistence type="inferred from homology"/>
<keyword evidence="2" id="KW-0378">Hydrolase</keyword>
<keyword evidence="4" id="KW-0472">Membrane</keyword>
<evidence type="ECO:0000256" key="4">
    <source>
        <dbReference type="SAM" id="Phobius"/>
    </source>
</evidence>
<feature type="region of interest" description="Disordered" evidence="3">
    <location>
        <begin position="42"/>
        <end position="93"/>
    </location>
</feature>
<feature type="compositionally biased region" description="Polar residues" evidence="3">
    <location>
        <begin position="72"/>
        <end position="82"/>
    </location>
</feature>
<dbReference type="Gene3D" id="1.10.530.10">
    <property type="match status" value="1"/>
</dbReference>
<dbReference type="InterPro" id="IPR002901">
    <property type="entry name" value="MGlyc_endo_b_GlcNAc-like_dom"/>
</dbReference>